<organism evidence="10 11">
    <name type="scientific">Cephaloticoccus capnophilus</name>
    <dbReference type="NCBI Taxonomy" id="1548208"/>
    <lineage>
        <taxon>Bacteria</taxon>
        <taxon>Pseudomonadati</taxon>
        <taxon>Verrucomicrobiota</taxon>
        <taxon>Opitutia</taxon>
        <taxon>Opitutales</taxon>
        <taxon>Opitutaceae</taxon>
        <taxon>Cephaloticoccus</taxon>
    </lineage>
</organism>
<dbReference type="RefSeq" id="WP_068712816.1">
    <property type="nucleotide sequence ID" value="NZ_LSZP01000053.1"/>
</dbReference>
<proteinExistence type="inferred from homology"/>
<evidence type="ECO:0000256" key="2">
    <source>
        <dbReference type="ARBA" id="ARBA00023004"/>
    </source>
</evidence>
<evidence type="ECO:0000256" key="5">
    <source>
        <dbReference type="ARBA" id="ARBA00023244"/>
    </source>
</evidence>
<dbReference type="STRING" id="1548208.AXK12_07170"/>
<name>A0A139SJ13_9BACT</name>
<comment type="similarity">
    <text evidence="1 7 8">Belongs to the ferrochelatase family.</text>
</comment>
<keyword evidence="7" id="KW-0963">Cytoplasm</keyword>
<dbReference type="GO" id="GO:0005737">
    <property type="term" value="C:cytoplasm"/>
    <property type="evidence" value="ECO:0007669"/>
    <property type="project" value="UniProtKB-SubCell"/>
</dbReference>
<dbReference type="GO" id="GO:0046872">
    <property type="term" value="F:metal ion binding"/>
    <property type="evidence" value="ECO:0007669"/>
    <property type="project" value="UniProtKB-KW"/>
</dbReference>
<feature type="binding site" evidence="7">
    <location>
        <position position="226"/>
    </location>
    <ligand>
        <name>Fe(2+)</name>
        <dbReference type="ChEBI" id="CHEBI:29033"/>
    </ligand>
</feature>
<keyword evidence="7" id="KW-0479">Metal-binding</keyword>
<dbReference type="HAMAP" id="MF_00323">
    <property type="entry name" value="Ferrochelatase"/>
    <property type="match status" value="1"/>
</dbReference>
<evidence type="ECO:0000256" key="8">
    <source>
        <dbReference type="RuleBase" id="RU004185"/>
    </source>
</evidence>
<dbReference type="AlphaFoldDB" id="A0A139SJ13"/>
<protein>
    <recommendedName>
        <fullName evidence="7">Ferrochelatase</fullName>
        <ecNumber evidence="7">4.98.1.1</ecNumber>
    </recommendedName>
    <alternativeName>
        <fullName evidence="7">Heme synthase</fullName>
    </alternativeName>
    <alternativeName>
        <fullName evidence="7">Protoheme ferro-lyase</fullName>
    </alternativeName>
</protein>
<comment type="subcellular location">
    <subcellularLocation>
        <location evidence="7">Cytoplasm</location>
    </subcellularLocation>
</comment>
<feature type="region of interest" description="Disordered" evidence="9">
    <location>
        <begin position="92"/>
        <end position="117"/>
    </location>
</feature>
<evidence type="ECO:0000256" key="4">
    <source>
        <dbReference type="ARBA" id="ARBA00023239"/>
    </source>
</evidence>
<evidence type="ECO:0000313" key="11">
    <source>
        <dbReference type="Proteomes" id="UP000071392"/>
    </source>
</evidence>
<dbReference type="CDD" id="cd00419">
    <property type="entry name" value="Ferrochelatase_C"/>
    <property type="match status" value="1"/>
</dbReference>
<dbReference type="PANTHER" id="PTHR11108">
    <property type="entry name" value="FERROCHELATASE"/>
    <property type="match status" value="1"/>
</dbReference>
<comment type="function">
    <text evidence="7">Catalyzes the ferrous insertion into protoporphyrin IX.</text>
</comment>
<evidence type="ECO:0000256" key="1">
    <source>
        <dbReference type="ARBA" id="ARBA00007718"/>
    </source>
</evidence>
<dbReference type="PANTHER" id="PTHR11108:SF1">
    <property type="entry name" value="FERROCHELATASE, MITOCHONDRIAL"/>
    <property type="match status" value="1"/>
</dbReference>
<dbReference type="CDD" id="cd03411">
    <property type="entry name" value="Ferrochelatase_N"/>
    <property type="match status" value="1"/>
</dbReference>
<evidence type="ECO:0000256" key="6">
    <source>
        <dbReference type="ARBA" id="ARBA00024536"/>
    </source>
</evidence>
<evidence type="ECO:0000256" key="7">
    <source>
        <dbReference type="HAMAP-Rule" id="MF_00323"/>
    </source>
</evidence>
<dbReference type="UniPathway" id="UPA00252">
    <property type="reaction ID" value="UER00325"/>
</dbReference>
<comment type="pathway">
    <text evidence="7">Porphyrin-containing compound metabolism; protoheme biosynthesis; protoheme from protoporphyrin-IX: step 1/1.</text>
</comment>
<keyword evidence="5 7" id="KW-0627">Porphyrin biosynthesis</keyword>
<accession>A0A139SJ13</accession>
<reference evidence="10 11" key="1">
    <citation type="submission" date="2016-02" db="EMBL/GenBank/DDBJ databases">
        <authorList>
            <person name="Wen L."/>
            <person name="He K."/>
            <person name="Yang H."/>
        </authorList>
    </citation>
    <scope>NUCLEOTIDE SEQUENCE [LARGE SCALE GENOMIC DNA]</scope>
    <source>
        <strain evidence="10 11">CV41</strain>
    </source>
</reference>
<gene>
    <name evidence="7" type="primary">hemH</name>
    <name evidence="10" type="ORF">AXK12_07170</name>
</gene>
<dbReference type="OrthoDB" id="9809741at2"/>
<dbReference type="Pfam" id="PF00762">
    <property type="entry name" value="Ferrochelatase"/>
    <property type="match status" value="2"/>
</dbReference>
<dbReference type="Proteomes" id="UP000071392">
    <property type="component" value="Unassembled WGS sequence"/>
</dbReference>
<dbReference type="Gene3D" id="3.40.50.1400">
    <property type="match status" value="2"/>
</dbReference>
<comment type="catalytic activity">
    <reaction evidence="6">
        <text>Fe-coproporphyrin III + 2 H(+) = coproporphyrin III + Fe(2+)</text>
        <dbReference type="Rhea" id="RHEA:49572"/>
        <dbReference type="ChEBI" id="CHEBI:15378"/>
        <dbReference type="ChEBI" id="CHEBI:29033"/>
        <dbReference type="ChEBI" id="CHEBI:68438"/>
        <dbReference type="ChEBI" id="CHEBI:131725"/>
        <dbReference type="EC" id="4.99.1.9"/>
    </reaction>
    <physiologicalReaction direction="right-to-left" evidence="6">
        <dbReference type="Rhea" id="RHEA:49574"/>
    </physiologicalReaction>
</comment>
<dbReference type="GO" id="GO:0006783">
    <property type="term" value="P:heme biosynthetic process"/>
    <property type="evidence" value="ECO:0007669"/>
    <property type="project" value="UniProtKB-UniRule"/>
</dbReference>
<comment type="caution">
    <text evidence="10">The sequence shown here is derived from an EMBL/GenBank/DDBJ whole genome shotgun (WGS) entry which is preliminary data.</text>
</comment>
<evidence type="ECO:0000313" key="10">
    <source>
        <dbReference type="EMBL" id="KXU34526.1"/>
    </source>
</evidence>
<dbReference type="InterPro" id="IPR033644">
    <property type="entry name" value="Ferrochelatase_C"/>
</dbReference>
<keyword evidence="11" id="KW-1185">Reference proteome</keyword>
<dbReference type="InterPro" id="IPR033659">
    <property type="entry name" value="Ferrochelatase_N"/>
</dbReference>
<keyword evidence="4 7" id="KW-0456">Lyase</keyword>
<dbReference type="GO" id="GO:0004325">
    <property type="term" value="F:ferrochelatase activity"/>
    <property type="evidence" value="ECO:0007669"/>
    <property type="project" value="UniProtKB-UniRule"/>
</dbReference>
<dbReference type="NCBIfam" id="TIGR00109">
    <property type="entry name" value="hemH"/>
    <property type="match status" value="1"/>
</dbReference>
<evidence type="ECO:0000256" key="9">
    <source>
        <dbReference type="SAM" id="MobiDB-lite"/>
    </source>
</evidence>
<keyword evidence="2 7" id="KW-0408">Iron</keyword>
<keyword evidence="3 7" id="KW-0350">Heme biosynthesis</keyword>
<feature type="binding site" evidence="7">
    <location>
        <position position="331"/>
    </location>
    <ligand>
        <name>Fe(2+)</name>
        <dbReference type="ChEBI" id="CHEBI:29033"/>
    </ligand>
</feature>
<evidence type="ECO:0000256" key="3">
    <source>
        <dbReference type="ARBA" id="ARBA00023133"/>
    </source>
</evidence>
<dbReference type="InterPro" id="IPR001015">
    <property type="entry name" value="Ferrochelatase"/>
</dbReference>
<sequence length="394" mass="43756">MSARRAVLIVNLGSPASTALEDVREYLEEFLGDPRVIDRPRWRWLRRTIVNRIIIPRRLKNSAHAYSQIWTKQGSPLITTSRSVCEKLAAALSRPANAPPQQADASPTRPDEAAPEQSDHALAKVYLGMRYGQPSIPEIAAQIAATGVKKVLIFPQYPHYAMSSWETVVVRVCEEFAKRAPDIRLDCVKPFYADADYIDALAAVCRPYLEARPNPAPHDHLLFSYHGIPVRHVDIASLRGVTANFVDHPLAQWTPETGGLSYVEHIKQTTEKLLLRLGGLAPRHSLAYQSRLVGEPWLSPYTDIELVRLAQEEGVRRLFVLCPAFTTDCLETLEEIQCQGRDSFLGANGDKCDSASGDAGGSLGGDSFQQIPCLNDHPAYIDFLASRVRHWAAS</sequence>
<dbReference type="EC" id="4.98.1.1" evidence="7"/>
<dbReference type="SUPFAM" id="SSF53800">
    <property type="entry name" value="Chelatase"/>
    <property type="match status" value="1"/>
</dbReference>
<comment type="catalytic activity">
    <reaction evidence="7">
        <text>heme b + 2 H(+) = protoporphyrin IX + Fe(2+)</text>
        <dbReference type="Rhea" id="RHEA:22584"/>
        <dbReference type="ChEBI" id="CHEBI:15378"/>
        <dbReference type="ChEBI" id="CHEBI:29033"/>
        <dbReference type="ChEBI" id="CHEBI:57306"/>
        <dbReference type="ChEBI" id="CHEBI:60344"/>
        <dbReference type="EC" id="4.98.1.1"/>
    </reaction>
</comment>
<dbReference type="EMBL" id="LSZP01000053">
    <property type="protein sequence ID" value="KXU34526.1"/>
    <property type="molecule type" value="Genomic_DNA"/>
</dbReference>